<comment type="cofactor">
    <cofactor evidence="1">
        <name>Mg(2+)</name>
        <dbReference type="ChEBI" id="CHEBI:18420"/>
    </cofactor>
</comment>
<evidence type="ECO:0000256" key="2">
    <source>
        <dbReference type="ARBA" id="ARBA00001947"/>
    </source>
</evidence>
<comment type="similarity">
    <text evidence="3">Belongs to the alkaline phosphatase family.</text>
</comment>
<keyword evidence="8" id="KW-0460">Magnesium</keyword>
<gene>
    <name evidence="9" type="ORF">METZ01_LOCUS51162</name>
</gene>
<evidence type="ECO:0000313" key="9">
    <source>
        <dbReference type="EMBL" id="SUZ98308.1"/>
    </source>
</evidence>
<dbReference type="EMBL" id="UINC01002592">
    <property type="protein sequence ID" value="SUZ98308.1"/>
    <property type="molecule type" value="Genomic_DNA"/>
</dbReference>
<keyword evidence="6" id="KW-0378">Hydrolase</keyword>
<dbReference type="CDD" id="cd16012">
    <property type="entry name" value="ALP"/>
    <property type="match status" value="1"/>
</dbReference>
<dbReference type="GO" id="GO:0046872">
    <property type="term" value="F:metal ion binding"/>
    <property type="evidence" value="ECO:0007669"/>
    <property type="project" value="UniProtKB-KW"/>
</dbReference>
<reference evidence="9" key="1">
    <citation type="submission" date="2018-05" db="EMBL/GenBank/DDBJ databases">
        <authorList>
            <person name="Lanie J.A."/>
            <person name="Ng W.-L."/>
            <person name="Kazmierczak K.M."/>
            <person name="Andrzejewski T.M."/>
            <person name="Davidsen T.M."/>
            <person name="Wayne K.J."/>
            <person name="Tettelin H."/>
            <person name="Glass J.I."/>
            <person name="Rusch D."/>
            <person name="Podicherti R."/>
            <person name="Tsui H.-C.T."/>
            <person name="Winkler M.E."/>
        </authorList>
    </citation>
    <scope>NUCLEOTIDE SEQUENCE</scope>
</reference>
<evidence type="ECO:0008006" key="10">
    <source>
        <dbReference type="Google" id="ProtNLM"/>
    </source>
</evidence>
<evidence type="ECO:0000256" key="4">
    <source>
        <dbReference type="ARBA" id="ARBA00022553"/>
    </source>
</evidence>
<dbReference type="Gene3D" id="3.40.720.10">
    <property type="entry name" value="Alkaline Phosphatase, subunit A"/>
    <property type="match status" value="1"/>
</dbReference>
<evidence type="ECO:0000256" key="1">
    <source>
        <dbReference type="ARBA" id="ARBA00001946"/>
    </source>
</evidence>
<comment type="cofactor">
    <cofactor evidence="2">
        <name>Zn(2+)</name>
        <dbReference type="ChEBI" id="CHEBI:29105"/>
    </cofactor>
</comment>
<name>A0A381S4R0_9ZZZZ</name>
<dbReference type="PRINTS" id="PR00113">
    <property type="entry name" value="ALKPHPHTASE"/>
</dbReference>
<dbReference type="GO" id="GO:0004035">
    <property type="term" value="F:alkaline phosphatase activity"/>
    <property type="evidence" value="ECO:0007669"/>
    <property type="project" value="TreeGrafter"/>
</dbReference>
<keyword evidence="4" id="KW-0597">Phosphoprotein</keyword>
<dbReference type="InterPro" id="IPR001952">
    <property type="entry name" value="Alkaline_phosphatase"/>
</dbReference>
<evidence type="ECO:0000256" key="5">
    <source>
        <dbReference type="ARBA" id="ARBA00022723"/>
    </source>
</evidence>
<dbReference type="AlphaFoldDB" id="A0A381S4R0"/>
<evidence type="ECO:0000256" key="3">
    <source>
        <dbReference type="ARBA" id="ARBA00005984"/>
    </source>
</evidence>
<accession>A0A381S4R0</accession>
<sequence length="435" mass="47336">MKTKLLIGLGVVVILIIGMGLGYQGTKTIAKDYFLKDLIPSATLDEKDAFVESVSLDGNFQPKKLLENTKKAKNVIFLIGDGMSVSQVTAYRLLKGGVNSRIAVDKFPYSGIVLTHAENAIITDSASSATAYSTGFKTNNGALGMDSEKNNLENLTETLDRHGFVSSLLATSEVTHATPAAFAAHVDLRWKTDEISIQMMESNVVTILGGGRHFFLPEEEGGKRKDERNLLEEVNSSHVVLTTKEDMFNFNNNKRGKIVGLFADEHLRSLDTPENHIDEPSLSEMLEFAVKRSDKYIEEGCKGFFVMGEGSQVDWAGHSNNLEYLKREMNDLDTAVEWALEFAKANKDTLVVVTADHETGGLLIEPSNPADYGGNEVKFSFNTAVGRGTHTGVPVPIYAYGPGAENFTGTLDNTDVYKAILASLETGSNSGSCVQ</sequence>
<dbReference type="InterPro" id="IPR017850">
    <property type="entry name" value="Alkaline_phosphatase_core_sf"/>
</dbReference>
<keyword evidence="7" id="KW-0862">Zinc</keyword>
<dbReference type="SUPFAM" id="SSF53649">
    <property type="entry name" value="Alkaline phosphatase-like"/>
    <property type="match status" value="1"/>
</dbReference>
<proteinExistence type="inferred from homology"/>
<organism evidence="9">
    <name type="scientific">marine metagenome</name>
    <dbReference type="NCBI Taxonomy" id="408172"/>
    <lineage>
        <taxon>unclassified sequences</taxon>
        <taxon>metagenomes</taxon>
        <taxon>ecological metagenomes</taxon>
    </lineage>
</organism>
<evidence type="ECO:0000256" key="7">
    <source>
        <dbReference type="ARBA" id="ARBA00022833"/>
    </source>
</evidence>
<evidence type="ECO:0000256" key="6">
    <source>
        <dbReference type="ARBA" id="ARBA00022801"/>
    </source>
</evidence>
<keyword evidence="5" id="KW-0479">Metal-binding</keyword>
<dbReference type="PANTHER" id="PTHR11596:SF5">
    <property type="entry name" value="ALKALINE PHOSPHATASE"/>
    <property type="match status" value="1"/>
</dbReference>
<dbReference type="InterPro" id="IPR018299">
    <property type="entry name" value="Alkaline_phosphatase_AS"/>
</dbReference>
<protein>
    <recommendedName>
        <fullName evidence="10">Alkaline phosphatase</fullName>
    </recommendedName>
</protein>
<evidence type="ECO:0000256" key="8">
    <source>
        <dbReference type="ARBA" id="ARBA00022842"/>
    </source>
</evidence>
<dbReference type="SMART" id="SM00098">
    <property type="entry name" value="alkPPc"/>
    <property type="match status" value="1"/>
</dbReference>
<dbReference type="PANTHER" id="PTHR11596">
    <property type="entry name" value="ALKALINE PHOSPHATASE"/>
    <property type="match status" value="1"/>
</dbReference>
<dbReference type="PROSITE" id="PS00123">
    <property type="entry name" value="ALKALINE_PHOSPHATASE"/>
    <property type="match status" value="1"/>
</dbReference>
<dbReference type="Pfam" id="PF00245">
    <property type="entry name" value="Alk_phosphatase"/>
    <property type="match status" value="2"/>
</dbReference>